<keyword evidence="7 9" id="KW-0472">Membrane</keyword>
<feature type="transmembrane region" description="Helical" evidence="9">
    <location>
        <begin position="72"/>
        <end position="90"/>
    </location>
</feature>
<dbReference type="GO" id="GO:0005886">
    <property type="term" value="C:plasma membrane"/>
    <property type="evidence" value="ECO:0007669"/>
    <property type="project" value="UniProtKB-SubCell"/>
</dbReference>
<keyword evidence="11" id="KW-1185">Reference proteome</keyword>
<dbReference type="EMBL" id="QEEZ01000023">
    <property type="protein sequence ID" value="PWC00962.1"/>
    <property type="molecule type" value="Genomic_DNA"/>
</dbReference>
<evidence type="ECO:0000256" key="8">
    <source>
        <dbReference type="SAM" id="MobiDB-lite"/>
    </source>
</evidence>
<evidence type="ECO:0000313" key="10">
    <source>
        <dbReference type="EMBL" id="PWC00962.1"/>
    </source>
</evidence>
<evidence type="ECO:0000256" key="2">
    <source>
        <dbReference type="ARBA" id="ARBA00009773"/>
    </source>
</evidence>
<feature type="transmembrane region" description="Helical" evidence="9">
    <location>
        <begin position="273"/>
        <end position="294"/>
    </location>
</feature>
<feature type="region of interest" description="Disordered" evidence="8">
    <location>
        <begin position="447"/>
        <end position="503"/>
    </location>
</feature>
<dbReference type="Pfam" id="PF01594">
    <property type="entry name" value="AI-2E_transport"/>
    <property type="match status" value="1"/>
</dbReference>
<sequence length="503" mass="53988">MNKHSRSAAQDDQRRKPDSPRHSATPKKDFADTLPDSVEGQAPGTDYPRQPAVSAADEKYDRSAIIGHDGRVVAGWALRFIVIAVALYLAGQVLSYIWVGLLPVILAILVSTVLWPTTRFLRNRKFPAALAALTSILGFFLIVGGVFAAMAPVVRNQGAAIVDQMVRAVEDFTDWLQTNPFGLRTAELNLDQLIEDGLNFLQEQSQNIASGVFAGVSAISSVVVTLVIMMIITFFMLKDGDRFLPMLRRCTGTTTGWHLSEVLTRTWNTLSGFIMTQALVSFIDALFIGIGLWILGVPLAFVLAVITFFAGFIPIVGAFSAGALAVIIALVTQGFTTAIFALILIVAVQQIEGNVLQPILQSKAMNLHAAVVLLSVTLGSTLFGIIGAFLAVPIAAALAVWVRYHSEMVALRAGEITVDDVEIATAAGQTMTSREAFNAVREHLATIGPRKPSGSGSTAASKSLDAEVAEDAVATDRIQDPNGPDGEGEWLEQPYDENKPDKS</sequence>
<dbReference type="PANTHER" id="PTHR21716:SF53">
    <property type="entry name" value="PERMEASE PERM-RELATED"/>
    <property type="match status" value="1"/>
</dbReference>
<reference evidence="11" key="1">
    <citation type="submission" date="2018-04" db="EMBL/GenBank/DDBJ databases">
        <authorList>
            <person name="Liu S."/>
            <person name="Wang Z."/>
            <person name="Li J."/>
        </authorList>
    </citation>
    <scope>NUCLEOTIDE SEQUENCE [LARGE SCALE GENOMIC DNA]</scope>
    <source>
        <strain evidence="11">2189</strain>
    </source>
</reference>
<evidence type="ECO:0000256" key="7">
    <source>
        <dbReference type="ARBA" id="ARBA00023136"/>
    </source>
</evidence>
<protein>
    <submittedName>
        <fullName evidence="10">AI-2E family transporter</fullName>
    </submittedName>
</protein>
<keyword evidence="4" id="KW-1003">Cell membrane</keyword>
<keyword evidence="3" id="KW-0813">Transport</keyword>
<feature type="compositionally biased region" description="Basic and acidic residues" evidence="8">
    <location>
        <begin position="9"/>
        <end position="31"/>
    </location>
</feature>
<evidence type="ECO:0000256" key="6">
    <source>
        <dbReference type="ARBA" id="ARBA00022989"/>
    </source>
</evidence>
<feature type="region of interest" description="Disordered" evidence="8">
    <location>
        <begin position="1"/>
        <end position="54"/>
    </location>
</feature>
<keyword evidence="5 9" id="KW-0812">Transmembrane</keyword>
<evidence type="ECO:0000256" key="4">
    <source>
        <dbReference type="ARBA" id="ARBA00022475"/>
    </source>
</evidence>
<comment type="subcellular location">
    <subcellularLocation>
        <location evidence="1">Cell membrane</location>
        <topology evidence="1">Multi-pass membrane protein</topology>
    </subcellularLocation>
</comment>
<feature type="transmembrane region" description="Helical" evidence="9">
    <location>
        <begin position="369"/>
        <end position="402"/>
    </location>
</feature>
<name>A0A2U1T4Q2_9CORY</name>
<evidence type="ECO:0000313" key="11">
    <source>
        <dbReference type="Proteomes" id="UP000244989"/>
    </source>
</evidence>
<dbReference type="KEGG" id="cyz:C3B44_10560"/>
<dbReference type="PANTHER" id="PTHR21716">
    <property type="entry name" value="TRANSMEMBRANE PROTEIN"/>
    <property type="match status" value="1"/>
</dbReference>
<evidence type="ECO:0000256" key="1">
    <source>
        <dbReference type="ARBA" id="ARBA00004651"/>
    </source>
</evidence>
<accession>A0A2U1T4Q2</accession>
<evidence type="ECO:0000256" key="5">
    <source>
        <dbReference type="ARBA" id="ARBA00022692"/>
    </source>
</evidence>
<feature type="transmembrane region" description="Helical" evidence="9">
    <location>
        <begin position="326"/>
        <end position="349"/>
    </location>
</feature>
<dbReference type="OrthoDB" id="9784366at2"/>
<dbReference type="RefSeq" id="WP_108432327.1">
    <property type="nucleotide sequence ID" value="NZ_CP026947.1"/>
</dbReference>
<keyword evidence="6 9" id="KW-1133">Transmembrane helix</keyword>
<comment type="caution">
    <text evidence="10">The sequence shown here is derived from an EMBL/GenBank/DDBJ whole genome shotgun (WGS) entry which is preliminary data.</text>
</comment>
<dbReference type="GO" id="GO:0055085">
    <property type="term" value="P:transmembrane transport"/>
    <property type="evidence" value="ECO:0007669"/>
    <property type="project" value="TreeGrafter"/>
</dbReference>
<dbReference type="AlphaFoldDB" id="A0A2U1T4Q2"/>
<dbReference type="Proteomes" id="UP000244989">
    <property type="component" value="Unassembled WGS sequence"/>
</dbReference>
<comment type="similarity">
    <text evidence="2">Belongs to the autoinducer-2 exporter (AI-2E) (TC 2.A.86) family.</text>
</comment>
<evidence type="ECO:0000256" key="9">
    <source>
        <dbReference type="SAM" id="Phobius"/>
    </source>
</evidence>
<feature type="transmembrane region" description="Helical" evidence="9">
    <location>
        <begin position="128"/>
        <end position="150"/>
    </location>
</feature>
<feature type="transmembrane region" description="Helical" evidence="9">
    <location>
        <begin position="96"/>
        <end position="116"/>
    </location>
</feature>
<evidence type="ECO:0000256" key="3">
    <source>
        <dbReference type="ARBA" id="ARBA00022448"/>
    </source>
</evidence>
<proteinExistence type="inferred from homology"/>
<feature type="transmembrane region" description="Helical" evidence="9">
    <location>
        <begin position="300"/>
        <end position="319"/>
    </location>
</feature>
<feature type="transmembrane region" description="Helical" evidence="9">
    <location>
        <begin position="208"/>
        <end position="237"/>
    </location>
</feature>
<organism evidence="10 11">
    <name type="scientific">Corynebacterium yudongzhengii</name>
    <dbReference type="NCBI Taxonomy" id="2080740"/>
    <lineage>
        <taxon>Bacteria</taxon>
        <taxon>Bacillati</taxon>
        <taxon>Actinomycetota</taxon>
        <taxon>Actinomycetes</taxon>
        <taxon>Mycobacteriales</taxon>
        <taxon>Corynebacteriaceae</taxon>
        <taxon>Corynebacterium</taxon>
    </lineage>
</organism>
<gene>
    <name evidence="10" type="ORF">DF222_10080</name>
</gene>
<dbReference type="InterPro" id="IPR002549">
    <property type="entry name" value="AI-2E-like"/>
</dbReference>